<name>A0ABN2S7H1_9ACTN</name>
<dbReference type="NCBIfam" id="TIGR00797">
    <property type="entry name" value="matE"/>
    <property type="match status" value="1"/>
</dbReference>
<protein>
    <submittedName>
        <fullName evidence="9">MATE family efflux transporter</fullName>
    </submittedName>
</protein>
<reference evidence="9 10" key="1">
    <citation type="journal article" date="2019" name="Int. J. Syst. Evol. Microbiol.">
        <title>The Global Catalogue of Microorganisms (GCM) 10K type strain sequencing project: providing services to taxonomists for standard genome sequencing and annotation.</title>
        <authorList>
            <consortium name="The Broad Institute Genomics Platform"/>
            <consortium name="The Broad Institute Genome Sequencing Center for Infectious Disease"/>
            <person name="Wu L."/>
            <person name="Ma J."/>
        </authorList>
    </citation>
    <scope>NUCLEOTIDE SEQUENCE [LARGE SCALE GENOMIC DNA]</scope>
    <source>
        <strain evidence="9 10">JCM 15313</strain>
    </source>
</reference>
<organism evidence="9 10">
    <name type="scientific">Nocardiopsis rhodophaea</name>
    <dbReference type="NCBI Taxonomy" id="280238"/>
    <lineage>
        <taxon>Bacteria</taxon>
        <taxon>Bacillati</taxon>
        <taxon>Actinomycetota</taxon>
        <taxon>Actinomycetes</taxon>
        <taxon>Streptosporangiales</taxon>
        <taxon>Nocardiopsidaceae</taxon>
        <taxon>Nocardiopsis</taxon>
    </lineage>
</organism>
<feature type="transmembrane region" description="Helical" evidence="8">
    <location>
        <begin position="116"/>
        <end position="137"/>
    </location>
</feature>
<feature type="transmembrane region" description="Helical" evidence="8">
    <location>
        <begin position="254"/>
        <end position="279"/>
    </location>
</feature>
<dbReference type="EMBL" id="BAAAPC010000001">
    <property type="protein sequence ID" value="GAA1981625.1"/>
    <property type="molecule type" value="Genomic_DNA"/>
</dbReference>
<dbReference type="CDD" id="cd13136">
    <property type="entry name" value="MATE_DinF_like"/>
    <property type="match status" value="1"/>
</dbReference>
<evidence type="ECO:0000313" key="9">
    <source>
        <dbReference type="EMBL" id="GAA1981625.1"/>
    </source>
</evidence>
<keyword evidence="6 8" id="KW-1133">Transmembrane helix</keyword>
<sequence length="467" mass="48809">MDLVAPPRTPVRYRGMAMPKLLSAPPFRHVHDREIFHLAVPTFFALVSEPLFLLTDSAVVGTLGTQALGGLGVASQVLMTLANLCIFLAYGTTAAVARKFGAGDMPGGIRNGVDGLWLALIIGLAVVVVGQAAAPWLVQVLGASPDVAPYALTYLRISLLSTPALLIIMAGTGVLRGLHNAKTPLVVSVASNLANIALAVTFVLGLGWGIAGSAWATVIAQTAGAAVYITVVVRAARRHDVALAPDVAGLKASAAAGVALFTRTLSLRVVLVVTTAVAARLGDHEIAAHQVAFQIWSLLVFAMDAIAIAGQAIIGRYLGAGDRTGTRAATRRMVEWGVLIGVLFGALVLLIRPWAPLPFTSDPQVHALILSTLILVAVLQPVSGVVMVLDGILMGAGDQRYLAWASLWTMLVFLPLAALVLWTTPEGAGTGLFRLWLAFGVWICARGLTLGFRARGSAWLVTGATRA</sequence>
<feature type="transmembrane region" description="Helical" evidence="8">
    <location>
        <begin position="157"/>
        <end position="178"/>
    </location>
</feature>
<keyword evidence="4" id="KW-1003">Cell membrane</keyword>
<keyword evidence="7 8" id="KW-0472">Membrane</keyword>
<dbReference type="InterPro" id="IPR044644">
    <property type="entry name" value="DinF-like"/>
</dbReference>
<comment type="similarity">
    <text evidence="2">Belongs to the multi antimicrobial extrusion (MATE) (TC 2.A.66.1) family.</text>
</comment>
<evidence type="ECO:0000313" key="10">
    <source>
        <dbReference type="Proteomes" id="UP001501585"/>
    </source>
</evidence>
<feature type="transmembrane region" description="Helical" evidence="8">
    <location>
        <begin position="73"/>
        <end position="96"/>
    </location>
</feature>
<feature type="transmembrane region" description="Helical" evidence="8">
    <location>
        <begin position="433"/>
        <end position="452"/>
    </location>
</feature>
<dbReference type="Pfam" id="PF01554">
    <property type="entry name" value="MatE"/>
    <property type="match status" value="2"/>
</dbReference>
<feature type="transmembrane region" description="Helical" evidence="8">
    <location>
        <begin position="401"/>
        <end position="421"/>
    </location>
</feature>
<comment type="subcellular location">
    <subcellularLocation>
        <location evidence="1">Cell membrane</location>
        <topology evidence="1">Multi-pass membrane protein</topology>
    </subcellularLocation>
</comment>
<evidence type="ECO:0000256" key="5">
    <source>
        <dbReference type="ARBA" id="ARBA00022692"/>
    </source>
</evidence>
<proteinExistence type="inferred from homology"/>
<evidence type="ECO:0000256" key="3">
    <source>
        <dbReference type="ARBA" id="ARBA00022448"/>
    </source>
</evidence>
<evidence type="ECO:0000256" key="1">
    <source>
        <dbReference type="ARBA" id="ARBA00004651"/>
    </source>
</evidence>
<gene>
    <name evidence="9" type="ORF">GCM10009799_03380</name>
</gene>
<dbReference type="InterPro" id="IPR002528">
    <property type="entry name" value="MATE_fam"/>
</dbReference>
<dbReference type="PANTHER" id="PTHR42893">
    <property type="entry name" value="PROTEIN DETOXIFICATION 44, CHLOROPLASTIC-RELATED"/>
    <property type="match status" value="1"/>
</dbReference>
<evidence type="ECO:0000256" key="2">
    <source>
        <dbReference type="ARBA" id="ARBA00010199"/>
    </source>
</evidence>
<feature type="transmembrane region" description="Helical" evidence="8">
    <location>
        <begin position="336"/>
        <end position="355"/>
    </location>
</feature>
<keyword evidence="10" id="KW-1185">Reference proteome</keyword>
<dbReference type="PIRSF" id="PIRSF006603">
    <property type="entry name" value="DinF"/>
    <property type="match status" value="1"/>
</dbReference>
<comment type="caution">
    <text evidence="9">The sequence shown here is derived from an EMBL/GenBank/DDBJ whole genome shotgun (WGS) entry which is preliminary data.</text>
</comment>
<feature type="transmembrane region" description="Helical" evidence="8">
    <location>
        <begin position="367"/>
        <end position="389"/>
    </location>
</feature>
<feature type="transmembrane region" description="Helical" evidence="8">
    <location>
        <begin position="35"/>
        <end position="53"/>
    </location>
</feature>
<evidence type="ECO:0000256" key="7">
    <source>
        <dbReference type="ARBA" id="ARBA00023136"/>
    </source>
</evidence>
<dbReference type="InterPro" id="IPR048279">
    <property type="entry name" value="MdtK-like"/>
</dbReference>
<feature type="transmembrane region" description="Helical" evidence="8">
    <location>
        <begin position="214"/>
        <end position="233"/>
    </location>
</feature>
<dbReference type="Proteomes" id="UP001501585">
    <property type="component" value="Unassembled WGS sequence"/>
</dbReference>
<feature type="transmembrane region" description="Helical" evidence="8">
    <location>
        <begin position="185"/>
        <end position="208"/>
    </location>
</feature>
<keyword evidence="5 8" id="KW-0812">Transmembrane</keyword>
<evidence type="ECO:0000256" key="8">
    <source>
        <dbReference type="SAM" id="Phobius"/>
    </source>
</evidence>
<feature type="transmembrane region" description="Helical" evidence="8">
    <location>
        <begin position="291"/>
        <end position="315"/>
    </location>
</feature>
<evidence type="ECO:0000256" key="4">
    <source>
        <dbReference type="ARBA" id="ARBA00022475"/>
    </source>
</evidence>
<evidence type="ECO:0000256" key="6">
    <source>
        <dbReference type="ARBA" id="ARBA00022989"/>
    </source>
</evidence>
<keyword evidence="3" id="KW-0813">Transport</keyword>
<dbReference type="PANTHER" id="PTHR42893:SF46">
    <property type="entry name" value="PROTEIN DETOXIFICATION 44, CHLOROPLASTIC"/>
    <property type="match status" value="1"/>
</dbReference>
<accession>A0ABN2S7H1</accession>